<comment type="caution">
    <text evidence="2">The sequence shown here is derived from an EMBL/GenBank/DDBJ whole genome shotgun (WGS) entry which is preliminary data.</text>
</comment>
<evidence type="ECO:0000259" key="1">
    <source>
        <dbReference type="Pfam" id="PF21834"/>
    </source>
</evidence>
<organism evidence="2 3">
    <name type="scientific">Microvirga tunisiensis</name>
    <dbReference type="NCBI Taxonomy" id="2108360"/>
    <lineage>
        <taxon>Bacteria</taxon>
        <taxon>Pseudomonadati</taxon>
        <taxon>Pseudomonadota</taxon>
        <taxon>Alphaproteobacteria</taxon>
        <taxon>Hyphomicrobiales</taxon>
        <taxon>Methylobacteriaceae</taxon>
        <taxon>Microvirga</taxon>
    </lineage>
</organism>
<reference evidence="2 3" key="1">
    <citation type="journal article" date="2019" name="Syst. Appl. Microbiol.">
        <title>Microvirga tunisiensis sp. nov., a root nodule symbiotic bacterium isolated from Lupinus micranthus and L. luteus grown in Northern Tunisia.</title>
        <authorList>
            <person name="Msaddak A."/>
            <person name="Rejili M."/>
            <person name="Duran D."/>
            <person name="Mars M."/>
            <person name="Palacios J.M."/>
            <person name="Ruiz-Argueso T."/>
            <person name="Rey L."/>
            <person name="Imperial J."/>
        </authorList>
    </citation>
    <scope>NUCLEOTIDE SEQUENCE [LARGE SCALE GENOMIC DNA]</scope>
    <source>
        <strain evidence="2 3">Lmie10</strain>
    </source>
</reference>
<keyword evidence="3" id="KW-1185">Reference proteome</keyword>
<dbReference type="EMBL" id="VOSK01000373">
    <property type="protein sequence ID" value="MPR30455.1"/>
    <property type="molecule type" value="Genomic_DNA"/>
</dbReference>
<accession>A0A5N7MTZ6</accession>
<feature type="domain" description="DUF6894" evidence="1">
    <location>
        <begin position="2"/>
        <end position="63"/>
    </location>
</feature>
<protein>
    <recommendedName>
        <fullName evidence="1">DUF6894 domain-containing protein</fullName>
    </recommendedName>
</protein>
<dbReference type="AlphaFoldDB" id="A0A5N7MTZ6"/>
<gene>
    <name evidence="2" type="ORF">FS320_36955</name>
</gene>
<dbReference type="RefSeq" id="WP_162003482.1">
    <property type="nucleotide sequence ID" value="NZ_VOSJ01000407.1"/>
</dbReference>
<evidence type="ECO:0000313" key="2">
    <source>
        <dbReference type="EMBL" id="MPR30455.1"/>
    </source>
</evidence>
<dbReference type="InterPro" id="IPR054189">
    <property type="entry name" value="DUF6894"/>
</dbReference>
<evidence type="ECO:0000313" key="3">
    <source>
        <dbReference type="Proteomes" id="UP000403266"/>
    </source>
</evidence>
<name>A0A5N7MTZ6_9HYPH</name>
<dbReference type="Proteomes" id="UP000403266">
    <property type="component" value="Unassembled WGS sequence"/>
</dbReference>
<sequence>MNGSDEILDPAGIEVSDLESAKVQALQAVGELQCELGEMVGDWSGWHLNIVCPEGTLLYTLPLGTTLH</sequence>
<proteinExistence type="predicted"/>
<dbReference type="Pfam" id="PF21834">
    <property type="entry name" value="DUF6894"/>
    <property type="match status" value="1"/>
</dbReference>